<feature type="transmembrane region" description="Helical" evidence="2">
    <location>
        <begin position="749"/>
        <end position="770"/>
    </location>
</feature>
<dbReference type="SUPFAM" id="SSF53850">
    <property type="entry name" value="Periplasmic binding protein-like II"/>
    <property type="match status" value="1"/>
</dbReference>
<feature type="transmembrane region" description="Helical" evidence="2">
    <location>
        <begin position="942"/>
        <end position="962"/>
    </location>
</feature>
<organism evidence="5 6">
    <name type="scientific">Durusdinium trenchii</name>
    <dbReference type="NCBI Taxonomy" id="1381693"/>
    <lineage>
        <taxon>Eukaryota</taxon>
        <taxon>Sar</taxon>
        <taxon>Alveolata</taxon>
        <taxon>Dinophyceae</taxon>
        <taxon>Suessiales</taxon>
        <taxon>Symbiodiniaceae</taxon>
        <taxon>Durusdinium</taxon>
    </lineage>
</organism>
<keyword evidence="3" id="KW-0732">Signal</keyword>
<dbReference type="SUPFAM" id="SSF57184">
    <property type="entry name" value="Growth factor receptor domain"/>
    <property type="match status" value="1"/>
</dbReference>
<sequence>MRVRGAKLCLGLVVAVAATTCLDDAIPPEDWKNLENANGESYPLGIWFANYAANLAGNALVATLIEEVFGFKTDTESGLGPGTVSGMYAILGCADPNAYDETTRGCGGPNVGAEPRLCTRNLLACARLWICSVVHALLGCALRATRYHVHMECWKDGYPLVWQGIQRDYPSIAPKNLGNMGYDGLASSFLPKPVQEAAYTTEGLALQYYKNWNASWYDPSKYFDSMEMINASALLAPCTQTVFQDDPTARRHVQFTGDADGVDFDAATNTYSVKCHGGYYWISPTCRGNTSKCIPWVTGGSGWSIEEMMQKSTIHNIPLALAVARSWREYTGYPFVHPKSYFYWWVPDPTFLELQPISQVWPPYDQRGWSIGDQSSGPSATSIDKLVSRDLSILAPNVESFVSNIIIPMKQMDLILLDQKNTGDSWRNATCRWLRSNEALWRSWIPDESQCFPGFGLYDSLAQDYVGQRVNATNKIVCQACPSGTYSMAMTDSIGDTYVCVPCGVGTSQPSGAATFCHRCKPGEYQDEMGQSACKRCDIGKYQDEFGGTFCTMCPASTTTMGLGSVGENDCGCRQNYINMNLAGGFQCQPCSEGLTCPKLSKLADLQSGASELGAEFTPQIQEGYFSTGEAPTEIYRCSSLVSCPGGMPNSCGGGLIGTPCDQCKEGQTWTGSDCADCEGWRQALWVLAVLCIFAFLTLAYYLTSSKVTAKATVLFATTASFGMLVMSMQNLGLIGMMTVDWPADLTGIFSICQFLLLDIDSYGFVCIAGQVAPIRYLLSALIFPVGVAWLAMCYSISRLLPSRLKWDGSKVTSSMGAFLQVGFSTMSATSLAPMMCYRHPNGLRSILKYPGVICGSDEHTAMLVIGWTLLVVFVLGFVSLCTFAVMKVPSWSATRRDHLVACIRFLVFRFRLDSWWFGVPLLCRGPLLSLPVVLATDYPPVQIITIAVVLAGFMVMQMLSWPWKVPMLNLTDAIISFCITLLVTTSSLHLPVIEGPMVAFAEGISTAMLTGIGIALGLMCLMTSSALIYRSALGGKKELRLFNLGSVPDSARLATKVKELAMQLEKMEHQELFKALDSLAVFDMNKITTCITLLATEVAPPAEDAVTYKFNARINSSSFDPSLKKGKRSKRSTASNVSVEAETELAAGGEELPSNQLVEEEAIVNEPQELKSSWI</sequence>
<feature type="transmembrane region" description="Helical" evidence="2">
    <location>
        <begin position="1005"/>
        <end position="1030"/>
    </location>
</feature>
<dbReference type="CDD" id="cd00185">
    <property type="entry name" value="TNFRSF"/>
    <property type="match status" value="1"/>
</dbReference>
<keyword evidence="2" id="KW-0472">Membrane</keyword>
<keyword evidence="2" id="KW-1133">Transmembrane helix</keyword>
<feature type="transmembrane region" description="Helical" evidence="2">
    <location>
        <begin position="715"/>
        <end position="737"/>
    </location>
</feature>
<comment type="caution">
    <text evidence="5">The sequence shown here is derived from an EMBL/GenBank/DDBJ whole genome shotgun (WGS) entry which is preliminary data.</text>
</comment>
<dbReference type="InterPro" id="IPR009030">
    <property type="entry name" value="Growth_fac_rcpt_cys_sf"/>
</dbReference>
<dbReference type="InterPro" id="IPR011641">
    <property type="entry name" value="Tyr-kin_ephrin_A/B_rcpt-like"/>
</dbReference>
<feature type="transmembrane region" description="Helical" evidence="2">
    <location>
        <begin position="974"/>
        <end position="993"/>
    </location>
</feature>
<gene>
    <name evidence="5" type="ORF">CCMP2556_LOCUS35717</name>
</gene>
<feature type="signal peptide" evidence="3">
    <location>
        <begin position="1"/>
        <end position="21"/>
    </location>
</feature>
<keyword evidence="2" id="KW-0812">Transmembrane</keyword>
<protein>
    <recommendedName>
        <fullName evidence="4">Tyrosine-protein kinase ephrin type A/B receptor-like domain-containing protein</fullName>
    </recommendedName>
</protein>
<dbReference type="SMART" id="SM01411">
    <property type="entry name" value="Ephrin_rec_like"/>
    <property type="match status" value="2"/>
</dbReference>
<evidence type="ECO:0000259" key="4">
    <source>
        <dbReference type="Pfam" id="PF07699"/>
    </source>
</evidence>
<evidence type="ECO:0000256" key="3">
    <source>
        <dbReference type="SAM" id="SignalP"/>
    </source>
</evidence>
<reference evidence="5 6" key="1">
    <citation type="submission" date="2024-02" db="EMBL/GenBank/DDBJ databases">
        <authorList>
            <person name="Chen Y."/>
            <person name="Shah S."/>
            <person name="Dougan E. K."/>
            <person name="Thang M."/>
            <person name="Chan C."/>
        </authorList>
    </citation>
    <scope>NUCLEOTIDE SEQUENCE [LARGE SCALE GENOMIC DNA]</scope>
</reference>
<keyword evidence="6" id="KW-1185">Reference proteome</keyword>
<evidence type="ECO:0000313" key="6">
    <source>
        <dbReference type="Proteomes" id="UP001642484"/>
    </source>
</evidence>
<dbReference type="Pfam" id="PF07699">
    <property type="entry name" value="Ephrin_rec_like"/>
    <property type="match status" value="1"/>
</dbReference>
<evidence type="ECO:0000313" key="5">
    <source>
        <dbReference type="EMBL" id="CAK9072587.1"/>
    </source>
</evidence>
<evidence type="ECO:0000256" key="2">
    <source>
        <dbReference type="SAM" id="Phobius"/>
    </source>
</evidence>
<proteinExistence type="predicted"/>
<feature type="transmembrane region" description="Helical" evidence="2">
    <location>
        <begin position="777"/>
        <end position="798"/>
    </location>
</feature>
<name>A0ABP0PC69_9DINO</name>
<dbReference type="Gene3D" id="2.10.50.10">
    <property type="entry name" value="Tumor Necrosis Factor Receptor, subunit A, domain 2"/>
    <property type="match status" value="2"/>
</dbReference>
<feature type="region of interest" description="Disordered" evidence="1">
    <location>
        <begin position="1120"/>
        <end position="1164"/>
    </location>
</feature>
<accession>A0ABP0PC69</accession>
<feature type="transmembrane region" description="Helical" evidence="2">
    <location>
        <begin position="915"/>
        <end position="936"/>
    </location>
</feature>
<feature type="transmembrane region" description="Helical" evidence="2">
    <location>
        <begin position="866"/>
        <end position="887"/>
    </location>
</feature>
<feature type="domain" description="Tyrosine-protein kinase ephrin type A/B receptor-like" evidence="4">
    <location>
        <begin position="523"/>
        <end position="571"/>
    </location>
</feature>
<feature type="transmembrane region" description="Helical" evidence="2">
    <location>
        <begin position="684"/>
        <end position="703"/>
    </location>
</feature>
<evidence type="ECO:0000256" key="1">
    <source>
        <dbReference type="SAM" id="MobiDB-lite"/>
    </source>
</evidence>
<dbReference type="Proteomes" id="UP001642484">
    <property type="component" value="Unassembled WGS sequence"/>
</dbReference>
<dbReference type="EMBL" id="CAXAMN010022773">
    <property type="protein sequence ID" value="CAK9072587.1"/>
    <property type="molecule type" value="Genomic_DNA"/>
</dbReference>
<feature type="chain" id="PRO_5045351735" description="Tyrosine-protein kinase ephrin type A/B receptor-like domain-containing protein" evidence="3">
    <location>
        <begin position="22"/>
        <end position="1176"/>
    </location>
</feature>